<dbReference type="RefSeq" id="WP_072575606.1">
    <property type="nucleotide sequence ID" value="NZ_LWHB01000015.1"/>
</dbReference>
<proteinExistence type="predicted"/>
<dbReference type="PANTHER" id="PTHR36508:SF1">
    <property type="entry name" value="PROTEIN SLYX"/>
    <property type="match status" value="1"/>
</dbReference>
<evidence type="ECO:0000313" key="3">
    <source>
        <dbReference type="Proteomes" id="UP000254601"/>
    </source>
</evidence>
<evidence type="ECO:0000313" key="2">
    <source>
        <dbReference type="EMBL" id="SUO97249.1"/>
    </source>
</evidence>
<keyword evidence="3" id="KW-1185">Reference proteome</keyword>
<reference evidence="2 3" key="1">
    <citation type="submission" date="2018-06" db="EMBL/GenBank/DDBJ databases">
        <authorList>
            <consortium name="Pathogen Informatics"/>
            <person name="Doyle S."/>
        </authorList>
    </citation>
    <scope>NUCLEOTIDE SEQUENCE [LARGE SCALE GENOMIC DNA]</scope>
    <source>
        <strain evidence="2 3">NCTC13337</strain>
    </source>
</reference>
<dbReference type="InterPro" id="IPR007236">
    <property type="entry name" value="SlyX"/>
</dbReference>
<gene>
    <name evidence="2" type="ORF">NCTC13337_02304</name>
</gene>
<dbReference type="AlphaFoldDB" id="A0A380MXG1"/>
<dbReference type="OrthoDB" id="5625681at2"/>
<dbReference type="PANTHER" id="PTHR36508">
    <property type="entry name" value="PROTEIN SLYX"/>
    <property type="match status" value="1"/>
</dbReference>
<sequence length="70" mass="8403">MEKRLTNIEERLAWQEDLIDSLNHTVSELNQQLAEQQRIIQIINAELQRVQKHQSIDKPFSLREEIPPHY</sequence>
<evidence type="ECO:0000256" key="1">
    <source>
        <dbReference type="SAM" id="Coils"/>
    </source>
</evidence>
<protein>
    <submittedName>
        <fullName evidence="2">SlyX</fullName>
    </submittedName>
</protein>
<dbReference type="EMBL" id="UHIC01000001">
    <property type="protein sequence ID" value="SUO97249.1"/>
    <property type="molecule type" value="Genomic_DNA"/>
</dbReference>
<dbReference type="Gene3D" id="1.20.5.300">
    <property type="match status" value="1"/>
</dbReference>
<feature type="coiled-coil region" evidence="1">
    <location>
        <begin position="19"/>
        <end position="53"/>
    </location>
</feature>
<organism evidence="2 3">
    <name type="scientific">Suttonella ornithocola</name>
    <dbReference type="NCBI Taxonomy" id="279832"/>
    <lineage>
        <taxon>Bacteria</taxon>
        <taxon>Pseudomonadati</taxon>
        <taxon>Pseudomonadota</taxon>
        <taxon>Gammaproteobacteria</taxon>
        <taxon>Cardiobacteriales</taxon>
        <taxon>Cardiobacteriaceae</taxon>
        <taxon>Suttonella</taxon>
    </lineage>
</organism>
<dbReference type="Pfam" id="PF04102">
    <property type="entry name" value="SlyX"/>
    <property type="match status" value="1"/>
</dbReference>
<accession>A0A380MXG1</accession>
<name>A0A380MXG1_9GAMM</name>
<keyword evidence="1" id="KW-0175">Coiled coil</keyword>
<dbReference type="Proteomes" id="UP000254601">
    <property type="component" value="Unassembled WGS sequence"/>
</dbReference>